<feature type="transmembrane region" description="Helical" evidence="2">
    <location>
        <begin position="52"/>
        <end position="80"/>
    </location>
</feature>
<organism evidence="3 4">
    <name type="scientific">Protopolystoma xenopodis</name>
    <dbReference type="NCBI Taxonomy" id="117903"/>
    <lineage>
        <taxon>Eukaryota</taxon>
        <taxon>Metazoa</taxon>
        <taxon>Spiralia</taxon>
        <taxon>Lophotrochozoa</taxon>
        <taxon>Platyhelminthes</taxon>
        <taxon>Monogenea</taxon>
        <taxon>Polyopisthocotylea</taxon>
        <taxon>Polystomatidea</taxon>
        <taxon>Polystomatidae</taxon>
        <taxon>Protopolystoma</taxon>
    </lineage>
</organism>
<dbReference type="EMBL" id="CAAALY010250842">
    <property type="protein sequence ID" value="VEL35857.1"/>
    <property type="molecule type" value="Genomic_DNA"/>
</dbReference>
<sequence>MWSCTTLFSGLRRPLLRFGGACLCLLTTSCTLGLLSFTSVENSDSTSSGPSTLYYIGSLLASLSMGAGLSFCITATPFLASPPFSVTSLPALATIGSSTGIGTSLTTSARLLVAGLAGQAFLPALAGYALHWSREHIVSHAVPATAFFFASCLSLCLFIDLILHLLASSGVSQTHDVKSWPRRLVALFVSFVPCGSFKPLNSKDGPGKLSNTTRSSTKPFAMPLHRSSDKESSTANAPAQGSSNPVGRFLSSLFQRSNSSFYRIGIATSVSRHQQNLHSHCPAPGLPLFSRHARSNDDISGLLRTASTEAADRANEKSIQMDFPQNFGQTYSRNRATSHYHQYSSLLKAYSYSDDES</sequence>
<protein>
    <submittedName>
        <fullName evidence="3">Uncharacterized protein</fullName>
    </submittedName>
</protein>
<feature type="compositionally biased region" description="Polar residues" evidence="1">
    <location>
        <begin position="209"/>
        <end position="218"/>
    </location>
</feature>
<keyword evidence="2" id="KW-1133">Transmembrane helix</keyword>
<accession>A0A3S5B457</accession>
<evidence type="ECO:0000313" key="3">
    <source>
        <dbReference type="EMBL" id="VEL35857.1"/>
    </source>
</evidence>
<reference evidence="3" key="1">
    <citation type="submission" date="2018-11" db="EMBL/GenBank/DDBJ databases">
        <authorList>
            <consortium name="Pathogen Informatics"/>
        </authorList>
    </citation>
    <scope>NUCLEOTIDE SEQUENCE</scope>
</reference>
<feature type="transmembrane region" description="Helical" evidence="2">
    <location>
        <begin position="142"/>
        <end position="167"/>
    </location>
</feature>
<keyword evidence="2" id="KW-0812">Transmembrane</keyword>
<evidence type="ECO:0000256" key="2">
    <source>
        <dbReference type="SAM" id="Phobius"/>
    </source>
</evidence>
<dbReference type="AlphaFoldDB" id="A0A3S5B457"/>
<proteinExistence type="predicted"/>
<keyword evidence="2" id="KW-0472">Membrane</keyword>
<feature type="region of interest" description="Disordered" evidence="1">
    <location>
        <begin position="203"/>
        <end position="243"/>
    </location>
</feature>
<dbReference type="Proteomes" id="UP000784294">
    <property type="component" value="Unassembled WGS sequence"/>
</dbReference>
<name>A0A3S5B457_9PLAT</name>
<feature type="transmembrane region" description="Helical" evidence="2">
    <location>
        <begin position="15"/>
        <end position="40"/>
    </location>
</feature>
<comment type="caution">
    <text evidence="3">The sequence shown here is derived from an EMBL/GenBank/DDBJ whole genome shotgun (WGS) entry which is preliminary data.</text>
</comment>
<gene>
    <name evidence="3" type="ORF">PXEA_LOCUS29297</name>
</gene>
<evidence type="ECO:0000256" key="1">
    <source>
        <dbReference type="SAM" id="MobiDB-lite"/>
    </source>
</evidence>
<feature type="transmembrane region" description="Helical" evidence="2">
    <location>
        <begin position="111"/>
        <end position="130"/>
    </location>
</feature>
<evidence type="ECO:0000313" key="4">
    <source>
        <dbReference type="Proteomes" id="UP000784294"/>
    </source>
</evidence>
<keyword evidence="4" id="KW-1185">Reference proteome</keyword>
<feature type="compositionally biased region" description="Polar residues" evidence="1">
    <location>
        <begin position="233"/>
        <end position="243"/>
    </location>
</feature>